<evidence type="ECO:0000313" key="2">
    <source>
        <dbReference type="Proteomes" id="UP000327157"/>
    </source>
</evidence>
<dbReference type="Proteomes" id="UP000327157">
    <property type="component" value="Chromosome 14"/>
</dbReference>
<keyword evidence="2" id="KW-1185">Reference proteome</keyword>
<sequence length="101" mass="10922">MGQESSKYGWGCELESIWSGGLEIVTRLGGGIQRCNIGFFVLGFSNCNNNGCNGNVGFVPPGSESSMVVDFVKVSASHPSSSFHHELLCFCFCQILFSFVK</sequence>
<dbReference type="EMBL" id="SMOL01000553">
    <property type="protein sequence ID" value="KAB2608304.1"/>
    <property type="molecule type" value="Genomic_DNA"/>
</dbReference>
<gene>
    <name evidence="1" type="ORF">D8674_011472</name>
</gene>
<dbReference type="AlphaFoldDB" id="A0A5N5GC91"/>
<protein>
    <submittedName>
        <fullName evidence="1">Scarecrow-like protein 27</fullName>
    </submittedName>
</protein>
<evidence type="ECO:0000313" key="1">
    <source>
        <dbReference type="EMBL" id="KAB2608304.1"/>
    </source>
</evidence>
<accession>A0A5N5GC91</accession>
<reference evidence="1 2" key="3">
    <citation type="submission" date="2019-11" db="EMBL/GenBank/DDBJ databases">
        <title>A de novo genome assembly of a pear dwarfing rootstock.</title>
        <authorList>
            <person name="Wang F."/>
            <person name="Wang J."/>
            <person name="Li S."/>
            <person name="Zhang Y."/>
            <person name="Fang M."/>
            <person name="Ma L."/>
            <person name="Zhao Y."/>
            <person name="Jiang S."/>
        </authorList>
    </citation>
    <scope>NUCLEOTIDE SEQUENCE [LARGE SCALE GENOMIC DNA]</scope>
    <source>
        <strain evidence="1">S2</strain>
        <tissue evidence="1">Leaf</tissue>
    </source>
</reference>
<name>A0A5N5GC91_9ROSA</name>
<proteinExistence type="predicted"/>
<comment type="caution">
    <text evidence="1">The sequence shown here is derived from an EMBL/GenBank/DDBJ whole genome shotgun (WGS) entry which is preliminary data.</text>
</comment>
<organism evidence="1 2">
    <name type="scientific">Pyrus ussuriensis x Pyrus communis</name>
    <dbReference type="NCBI Taxonomy" id="2448454"/>
    <lineage>
        <taxon>Eukaryota</taxon>
        <taxon>Viridiplantae</taxon>
        <taxon>Streptophyta</taxon>
        <taxon>Embryophyta</taxon>
        <taxon>Tracheophyta</taxon>
        <taxon>Spermatophyta</taxon>
        <taxon>Magnoliopsida</taxon>
        <taxon>eudicotyledons</taxon>
        <taxon>Gunneridae</taxon>
        <taxon>Pentapetalae</taxon>
        <taxon>rosids</taxon>
        <taxon>fabids</taxon>
        <taxon>Rosales</taxon>
        <taxon>Rosaceae</taxon>
        <taxon>Amygdaloideae</taxon>
        <taxon>Maleae</taxon>
        <taxon>Pyrus</taxon>
    </lineage>
</organism>
<reference evidence="1 2" key="1">
    <citation type="submission" date="2019-09" db="EMBL/GenBank/DDBJ databases">
        <authorList>
            <person name="Ou C."/>
        </authorList>
    </citation>
    <scope>NUCLEOTIDE SEQUENCE [LARGE SCALE GENOMIC DNA]</scope>
    <source>
        <strain evidence="1">S2</strain>
        <tissue evidence="1">Leaf</tissue>
    </source>
</reference>
<reference evidence="2" key="2">
    <citation type="submission" date="2019-10" db="EMBL/GenBank/DDBJ databases">
        <title>A de novo genome assembly of a pear dwarfing rootstock.</title>
        <authorList>
            <person name="Wang F."/>
            <person name="Wang J."/>
            <person name="Li S."/>
            <person name="Zhang Y."/>
            <person name="Fang M."/>
            <person name="Ma L."/>
            <person name="Zhao Y."/>
            <person name="Jiang S."/>
        </authorList>
    </citation>
    <scope>NUCLEOTIDE SEQUENCE [LARGE SCALE GENOMIC DNA]</scope>
</reference>